<evidence type="ECO:0000256" key="1">
    <source>
        <dbReference type="SAM" id="Phobius"/>
    </source>
</evidence>
<reference evidence="3" key="1">
    <citation type="submission" date="2016-10" db="EMBL/GenBank/DDBJ databases">
        <authorList>
            <person name="Varghese N."/>
            <person name="Submissions S."/>
        </authorList>
    </citation>
    <scope>NUCLEOTIDE SEQUENCE [LARGE SCALE GENOMIC DNA]</scope>
    <source>
        <strain evidence="3">DSM 17934</strain>
    </source>
</reference>
<protein>
    <submittedName>
        <fullName evidence="2">Uncharacterized protein</fullName>
    </submittedName>
</protein>
<evidence type="ECO:0000313" key="3">
    <source>
        <dbReference type="Proteomes" id="UP000199702"/>
    </source>
</evidence>
<keyword evidence="1" id="KW-0472">Membrane</keyword>
<dbReference type="RefSeq" id="WP_091309604.1">
    <property type="nucleotide sequence ID" value="NZ_CBCSJU010000005.1"/>
</dbReference>
<proteinExistence type="predicted"/>
<keyword evidence="1" id="KW-1133">Transmembrane helix</keyword>
<organism evidence="2 3">
    <name type="scientific">Flavobacterium terrigena</name>
    <dbReference type="NCBI Taxonomy" id="402734"/>
    <lineage>
        <taxon>Bacteria</taxon>
        <taxon>Pseudomonadati</taxon>
        <taxon>Bacteroidota</taxon>
        <taxon>Flavobacteriia</taxon>
        <taxon>Flavobacteriales</taxon>
        <taxon>Flavobacteriaceae</taxon>
        <taxon>Flavobacterium</taxon>
    </lineage>
</organism>
<keyword evidence="1" id="KW-0812">Transmembrane</keyword>
<dbReference type="Proteomes" id="UP000199702">
    <property type="component" value="Unassembled WGS sequence"/>
</dbReference>
<dbReference type="EMBL" id="FNYA01000002">
    <property type="protein sequence ID" value="SEI62387.1"/>
    <property type="molecule type" value="Genomic_DNA"/>
</dbReference>
<dbReference type="AlphaFoldDB" id="A0A1H6SCB7"/>
<accession>A0A1H6SCB7</accession>
<dbReference type="STRING" id="402734.SAMN05660918_1188"/>
<evidence type="ECO:0000313" key="2">
    <source>
        <dbReference type="EMBL" id="SEI62387.1"/>
    </source>
</evidence>
<keyword evidence="3" id="KW-1185">Reference proteome</keyword>
<dbReference type="OrthoDB" id="965642at2"/>
<name>A0A1H6SCB7_9FLAO</name>
<gene>
    <name evidence="2" type="ORF">SAMN05660918_1188</name>
</gene>
<sequence>MKQILKIVGIIILIYLAIYSFNKLLTKSLDSKIKEDSKEIFEKENSISDVESTIKTMNEKTPIDTGGGMQLNKVEFLKNKKEVIYNYQTLDKSIDDLTEEEISSYKTEWKGNVLKTINNNPNNVSFVKAKVSFVYKLGDKNGVSILDFKIEHSEYK</sequence>
<feature type="transmembrane region" description="Helical" evidence="1">
    <location>
        <begin position="6"/>
        <end position="25"/>
    </location>
</feature>